<dbReference type="CDD" id="cd17111">
    <property type="entry name" value="RA1_DAGK-theta"/>
    <property type="match status" value="1"/>
</dbReference>
<comment type="similarity">
    <text evidence="2 12">Belongs to the eukaryotic diacylglycerol kinase family.</text>
</comment>
<comment type="subcellular location">
    <subcellularLocation>
        <location evidence="1">Membrane</location>
    </subcellularLocation>
</comment>
<keyword evidence="3 12" id="KW-0808">Transferase</keyword>
<evidence type="ECO:0000256" key="12">
    <source>
        <dbReference type="RuleBase" id="RU361128"/>
    </source>
</evidence>
<dbReference type="PROSITE" id="PS50200">
    <property type="entry name" value="RA"/>
    <property type="match status" value="2"/>
</dbReference>
<evidence type="ECO:0000256" key="7">
    <source>
        <dbReference type="ARBA" id="ARBA00022771"/>
    </source>
</evidence>
<dbReference type="InterPro" id="IPR002219">
    <property type="entry name" value="PKC_DAG/PE"/>
</dbReference>
<evidence type="ECO:0000313" key="17">
    <source>
        <dbReference type="EMBL" id="KOF76890.1"/>
    </source>
</evidence>
<sequence>MMTVQAQSSLLHITPDALYTQFFSQITYTQSSVLGCATELQRPFSSIKRENPVAHCWSEPGHFKRKFCNVCRKRLEDSLGIRCEICEYYAHIDCQDFVVSDCKECATYIPQRDLTSSILFTKSVEIADRWIEHFSKLLNHESVTDETVIDTMQQRPIIGSLDSSPSIDEVMTSISKLNLGRAPGKDRIYAEVLQFGGNYITQSLHELISAVWGDGAIPKDWKDAIILPLHKRKGARTMCGNYRGIALLSAAGKVLANILLTRLNGCLVNDVLSESQCSFRSECLAGMRWPWIGSLADGMYHSSVIVALPAHVPVTRGKQHSSMVIASVVGLAPVQAHATCYKHLPEECNFGSLREIMLPSSCLTIPRLDVSMETLLGLNNKKFTRTVSEEWSSSGDSKDDEERERRSPREKDGKDKDKDSDAEIIRVFDGNNTMKRRLYRTISVNKNAPTHVILEAALKTFHISDDPKNYYVTEASEYGEKELDENSPFRLQLTTPDGKRPSIFLRYKDKDPDKGYIKVYSGGLKVSVGSKFVPINKDTTTDMVIRTALRKFGLEKNPEKYNLIEVLLDKGVSERMLDREERPWELIQQARKDSLRQNRMTRFYIQQTEDPHGPTISLFVGNLPCGLSQRQYEKILLDIIGPENKWHSFDVIYYEYGALVLIYNTAEKASRSFHILRDTIFDDKQLLAMLLPNIQSHMIPDNGIQPLLVFVNVKSGGCQGTELITSFRKLLNPHQVFNLEAGGPLPGLYVFRNVSYYKILVCGGDGTVGWVLSCLDNVCQDAVCQSPPLAIIPLGTGNDLARVLRWGPGYTGGEDPLNLLRDVIDAEEIKLDRWTVIFHPNEKEMPDETKVAIANDTNSANTNEDNTTMFVMNNYFGIGIDADLCLDFHMAREEKPDKFNSRLHNKGVYIKMGLRKMVNKKACKDLHRCIKLEVDGKLIDLPPVEGIIILNILSWGSGANPWGPEKEDSFNKPTHYDGMLEVVGVTGVVHMGQIQSGLRNGIRIAQGGHLWAHKRCSNIKGRLTGKIDFVCGKCSGAINTDNVQKTDSITFQGETLEVVDSFHYIGDQLRITLLTDLPVQVDGEPWIQPAGQVMVLRSALKATMLKKSKNKIKRRNTEPSIFFPDNEQTKTTHSPNEESRPL</sequence>
<keyword evidence="5" id="KW-0677">Repeat</keyword>
<dbReference type="OrthoDB" id="242257at2759"/>
<evidence type="ECO:0000256" key="4">
    <source>
        <dbReference type="ARBA" id="ARBA00022723"/>
    </source>
</evidence>
<dbReference type="CDD" id="cd20804">
    <property type="entry name" value="C1_DGKtheta_typeV_rpt2"/>
    <property type="match status" value="1"/>
</dbReference>
<evidence type="ECO:0000256" key="9">
    <source>
        <dbReference type="ARBA" id="ARBA00022833"/>
    </source>
</evidence>
<dbReference type="PANTHER" id="PTHR11255:SF54">
    <property type="entry name" value="DIACYLGLYCEROL KINASE THETA"/>
    <property type="match status" value="1"/>
</dbReference>
<dbReference type="Gene3D" id="3.30.60.20">
    <property type="match status" value="1"/>
</dbReference>
<dbReference type="InterPro" id="IPR000756">
    <property type="entry name" value="Diacylglycerol_kin_accessory"/>
</dbReference>
<accession>A0A0L8GK21</accession>
<dbReference type="EMBL" id="KQ421658">
    <property type="protein sequence ID" value="KOF76890.1"/>
    <property type="molecule type" value="Genomic_DNA"/>
</dbReference>
<dbReference type="PROSITE" id="PS00479">
    <property type="entry name" value="ZF_DAG_PE_1"/>
    <property type="match status" value="1"/>
</dbReference>
<dbReference type="SMART" id="SM00046">
    <property type="entry name" value="DAGKc"/>
    <property type="match status" value="1"/>
</dbReference>
<keyword evidence="8 12" id="KW-0418">Kinase</keyword>
<evidence type="ECO:0000256" key="13">
    <source>
        <dbReference type="SAM" id="MobiDB-lite"/>
    </source>
</evidence>
<keyword evidence="7" id="KW-0863">Zinc-finger</keyword>
<dbReference type="STRING" id="37653.A0A0L8GK21"/>
<dbReference type="Pfam" id="PF00781">
    <property type="entry name" value="DAGK_cat"/>
    <property type="match status" value="1"/>
</dbReference>
<dbReference type="AlphaFoldDB" id="A0A0L8GK21"/>
<dbReference type="InterPro" id="IPR029071">
    <property type="entry name" value="Ubiquitin-like_domsf"/>
</dbReference>
<keyword evidence="4" id="KW-0479">Metal-binding</keyword>
<keyword evidence="6 12" id="KW-0547">Nucleotide-binding</keyword>
<keyword evidence="11" id="KW-0472">Membrane</keyword>
<proteinExistence type="inferred from homology"/>
<feature type="region of interest" description="Disordered" evidence="13">
    <location>
        <begin position="387"/>
        <end position="418"/>
    </location>
</feature>
<dbReference type="GO" id="GO:0007200">
    <property type="term" value="P:phospholipase C-activating G protein-coupled receptor signaling pathway"/>
    <property type="evidence" value="ECO:0007669"/>
    <property type="project" value="InterPro"/>
</dbReference>
<dbReference type="InterPro" id="IPR016064">
    <property type="entry name" value="NAD/diacylglycerol_kinase_sf"/>
</dbReference>
<dbReference type="SUPFAM" id="SSF111331">
    <property type="entry name" value="NAD kinase/diacylglycerol kinase-like"/>
    <property type="match status" value="1"/>
</dbReference>
<dbReference type="SUPFAM" id="SSF54236">
    <property type="entry name" value="Ubiquitin-like"/>
    <property type="match status" value="2"/>
</dbReference>
<feature type="domain" description="Ras-associating" evidence="16">
    <location>
        <begin position="513"/>
        <end position="610"/>
    </location>
</feature>
<dbReference type="InterPro" id="IPR001206">
    <property type="entry name" value="Diacylglycerol_kinase_cat_dom"/>
</dbReference>
<dbReference type="Gene3D" id="3.40.50.10330">
    <property type="entry name" value="Probable inorganic polyphosphate/atp-NAD kinase, domain 1"/>
    <property type="match status" value="1"/>
</dbReference>
<dbReference type="PROSITE" id="PS50146">
    <property type="entry name" value="DAGK"/>
    <property type="match status" value="1"/>
</dbReference>
<dbReference type="InterPro" id="IPR056392">
    <property type="entry name" value="DGKtheta_RBD"/>
</dbReference>
<evidence type="ECO:0000256" key="10">
    <source>
        <dbReference type="ARBA" id="ARBA00022840"/>
    </source>
</evidence>
<dbReference type="InterPro" id="IPR000159">
    <property type="entry name" value="RA_dom"/>
</dbReference>
<evidence type="ECO:0000259" key="16">
    <source>
        <dbReference type="PROSITE" id="PS50200"/>
    </source>
</evidence>
<evidence type="ECO:0000256" key="3">
    <source>
        <dbReference type="ARBA" id="ARBA00022679"/>
    </source>
</evidence>
<dbReference type="Gene3D" id="3.10.20.90">
    <property type="entry name" value="Phosphatidylinositol 3-kinase Catalytic Subunit, Chain A, domain 1"/>
    <property type="match status" value="1"/>
</dbReference>
<feature type="domain" description="Ras-associating" evidence="16">
    <location>
        <begin position="421"/>
        <end position="510"/>
    </location>
</feature>
<dbReference type="Pfam" id="PF24099">
    <property type="entry name" value="RBD_DGKtheta"/>
    <property type="match status" value="1"/>
</dbReference>
<protein>
    <recommendedName>
        <fullName evidence="12">Diacylglycerol kinase</fullName>
        <shortName evidence="12">DAG kinase</shortName>
        <ecNumber evidence="12">2.7.1.107</ecNumber>
    </recommendedName>
</protein>
<dbReference type="InterPro" id="IPR037607">
    <property type="entry name" value="DGK"/>
</dbReference>
<reference evidence="17" key="1">
    <citation type="submission" date="2015-07" db="EMBL/GenBank/DDBJ databases">
        <title>MeaNS - Measles Nucleotide Surveillance Program.</title>
        <authorList>
            <person name="Tran T."/>
            <person name="Druce J."/>
        </authorList>
    </citation>
    <scope>NUCLEOTIDE SEQUENCE</scope>
    <source>
        <strain evidence="17">UCB-OBI-ISO-001</strain>
        <tissue evidence="17">Gonad</tissue>
    </source>
</reference>
<gene>
    <name evidence="17" type="ORF">OCBIM_22032806mg</name>
</gene>
<feature type="compositionally biased region" description="Basic and acidic residues" evidence="13">
    <location>
        <begin position="1127"/>
        <end position="1142"/>
    </location>
</feature>
<dbReference type="GO" id="GO:0005524">
    <property type="term" value="F:ATP binding"/>
    <property type="evidence" value="ECO:0007669"/>
    <property type="project" value="UniProtKB-KW"/>
</dbReference>
<dbReference type="FunFam" id="2.60.200.40:FF:000004">
    <property type="entry name" value="Diacylglycerol kinase"/>
    <property type="match status" value="1"/>
</dbReference>
<dbReference type="SMART" id="SM00045">
    <property type="entry name" value="DAGKa"/>
    <property type="match status" value="1"/>
</dbReference>
<dbReference type="FunFam" id="3.40.50.10330:FF:000011">
    <property type="entry name" value="Diacylglycerol kinase"/>
    <property type="match status" value="1"/>
</dbReference>
<dbReference type="Gene3D" id="2.60.200.40">
    <property type="match status" value="1"/>
</dbReference>
<evidence type="ECO:0000256" key="5">
    <source>
        <dbReference type="ARBA" id="ARBA00022737"/>
    </source>
</evidence>
<organism evidence="17">
    <name type="scientific">Octopus bimaculoides</name>
    <name type="common">California two-spotted octopus</name>
    <dbReference type="NCBI Taxonomy" id="37653"/>
    <lineage>
        <taxon>Eukaryota</taxon>
        <taxon>Metazoa</taxon>
        <taxon>Spiralia</taxon>
        <taxon>Lophotrochozoa</taxon>
        <taxon>Mollusca</taxon>
        <taxon>Cephalopoda</taxon>
        <taxon>Coleoidea</taxon>
        <taxon>Octopodiformes</taxon>
        <taxon>Octopoda</taxon>
        <taxon>Incirrata</taxon>
        <taxon>Octopodidae</taxon>
        <taxon>Octopus</taxon>
    </lineage>
</organism>
<evidence type="ECO:0000256" key="2">
    <source>
        <dbReference type="ARBA" id="ARBA00009280"/>
    </source>
</evidence>
<dbReference type="Pfam" id="PF00609">
    <property type="entry name" value="DAGK_acc"/>
    <property type="match status" value="1"/>
</dbReference>
<evidence type="ECO:0000256" key="1">
    <source>
        <dbReference type="ARBA" id="ARBA00004370"/>
    </source>
</evidence>
<dbReference type="PANTHER" id="PTHR11255">
    <property type="entry name" value="DIACYLGLYCEROL KINASE"/>
    <property type="match status" value="1"/>
</dbReference>
<feature type="region of interest" description="Disordered" evidence="13">
    <location>
        <begin position="1107"/>
        <end position="1142"/>
    </location>
</feature>
<dbReference type="GO" id="GO:0008270">
    <property type="term" value="F:zinc ion binding"/>
    <property type="evidence" value="ECO:0007669"/>
    <property type="project" value="UniProtKB-KW"/>
</dbReference>
<feature type="domain" description="DAGKc" evidence="15">
    <location>
        <begin position="702"/>
        <end position="840"/>
    </location>
</feature>
<comment type="catalytic activity">
    <reaction evidence="12">
        <text>a 1,2-diacyl-sn-glycerol + ATP = a 1,2-diacyl-sn-glycero-3-phosphate + ADP + H(+)</text>
        <dbReference type="Rhea" id="RHEA:10272"/>
        <dbReference type="ChEBI" id="CHEBI:15378"/>
        <dbReference type="ChEBI" id="CHEBI:17815"/>
        <dbReference type="ChEBI" id="CHEBI:30616"/>
        <dbReference type="ChEBI" id="CHEBI:58608"/>
        <dbReference type="ChEBI" id="CHEBI:456216"/>
        <dbReference type="EC" id="2.7.1.107"/>
    </reaction>
</comment>
<feature type="domain" description="Phorbol-ester/DAG-type" evidence="14">
    <location>
        <begin position="54"/>
        <end position="102"/>
    </location>
</feature>
<dbReference type="GO" id="GO:0004143">
    <property type="term" value="F:ATP-dependent diacylglycerol kinase activity"/>
    <property type="evidence" value="ECO:0007669"/>
    <property type="project" value="UniProtKB-EC"/>
</dbReference>
<evidence type="ECO:0000256" key="11">
    <source>
        <dbReference type="ARBA" id="ARBA00023136"/>
    </source>
</evidence>
<dbReference type="CDD" id="cd01783">
    <property type="entry name" value="RA2_DAGK-theta"/>
    <property type="match status" value="1"/>
</dbReference>
<keyword evidence="10 12" id="KW-0067">ATP-binding</keyword>
<name>A0A0L8GK21_OCTBM</name>
<evidence type="ECO:0000259" key="14">
    <source>
        <dbReference type="PROSITE" id="PS50081"/>
    </source>
</evidence>
<evidence type="ECO:0000259" key="15">
    <source>
        <dbReference type="PROSITE" id="PS50146"/>
    </source>
</evidence>
<dbReference type="SMART" id="SM00314">
    <property type="entry name" value="RA"/>
    <property type="match status" value="2"/>
</dbReference>
<evidence type="ECO:0000256" key="6">
    <source>
        <dbReference type="ARBA" id="ARBA00022741"/>
    </source>
</evidence>
<dbReference type="SUPFAM" id="SSF57889">
    <property type="entry name" value="Cysteine-rich domain"/>
    <property type="match status" value="1"/>
</dbReference>
<dbReference type="GO" id="GO:0016020">
    <property type="term" value="C:membrane"/>
    <property type="evidence" value="ECO:0007669"/>
    <property type="project" value="UniProtKB-SubCell"/>
</dbReference>
<dbReference type="PROSITE" id="PS50081">
    <property type="entry name" value="ZF_DAG_PE_2"/>
    <property type="match status" value="1"/>
</dbReference>
<feature type="compositionally biased region" description="Basic and acidic residues" evidence="13">
    <location>
        <begin position="403"/>
        <end position="418"/>
    </location>
</feature>
<evidence type="ECO:0000256" key="8">
    <source>
        <dbReference type="ARBA" id="ARBA00022777"/>
    </source>
</evidence>
<dbReference type="SMART" id="SM00109">
    <property type="entry name" value="C1"/>
    <property type="match status" value="1"/>
</dbReference>
<dbReference type="Pfam" id="PF00788">
    <property type="entry name" value="RA"/>
    <property type="match status" value="2"/>
</dbReference>
<keyword evidence="9" id="KW-0862">Zinc</keyword>
<dbReference type="InterPro" id="IPR046349">
    <property type="entry name" value="C1-like_sf"/>
</dbReference>
<dbReference type="EC" id="2.7.1.107" evidence="12"/>
<dbReference type="InterPro" id="IPR017438">
    <property type="entry name" value="ATP-NAD_kinase_N"/>
</dbReference>